<organism evidence="1 2">
    <name type="scientific">Elaphomyces granulatus</name>
    <dbReference type="NCBI Taxonomy" id="519963"/>
    <lineage>
        <taxon>Eukaryota</taxon>
        <taxon>Fungi</taxon>
        <taxon>Dikarya</taxon>
        <taxon>Ascomycota</taxon>
        <taxon>Pezizomycotina</taxon>
        <taxon>Eurotiomycetes</taxon>
        <taxon>Eurotiomycetidae</taxon>
        <taxon>Eurotiales</taxon>
        <taxon>Elaphomycetaceae</taxon>
        <taxon>Elaphomyces</taxon>
    </lineage>
</organism>
<sequence length="136" mass="15180">KKLPQEQKRWPRAQNLALYALAKYLTGRLGAYPHYPLVNTKPNSMPKEYFAQPFTVADNGQVLLNMTYQDVPALANATMVQITQFTPDSEYPSSYLTDWNYWANPGGQLSVVANAVACPSTFKIMTDGSRTVSLKS</sequence>
<evidence type="ECO:0000313" key="1">
    <source>
        <dbReference type="EMBL" id="OXV09854.1"/>
    </source>
</evidence>
<evidence type="ECO:0000313" key="2">
    <source>
        <dbReference type="Proteomes" id="UP000243515"/>
    </source>
</evidence>
<proteinExistence type="predicted"/>
<protein>
    <submittedName>
        <fullName evidence="1">Uncharacterized protein</fullName>
    </submittedName>
</protein>
<dbReference type="Proteomes" id="UP000243515">
    <property type="component" value="Unassembled WGS sequence"/>
</dbReference>
<gene>
    <name evidence="1" type="ORF">Egran_02382</name>
</gene>
<dbReference type="OrthoDB" id="1896086at2759"/>
<dbReference type="EMBL" id="NPHW01003283">
    <property type="protein sequence ID" value="OXV09854.1"/>
    <property type="molecule type" value="Genomic_DNA"/>
</dbReference>
<name>A0A232M0K2_9EURO</name>
<reference evidence="1 2" key="1">
    <citation type="journal article" date="2015" name="Environ. Microbiol.">
        <title>Metagenome sequence of Elaphomyces granulatus from sporocarp tissue reveals Ascomycota ectomycorrhizal fingerprints of genome expansion and a Proteobacteria-rich microbiome.</title>
        <authorList>
            <person name="Quandt C.A."/>
            <person name="Kohler A."/>
            <person name="Hesse C.N."/>
            <person name="Sharpton T.J."/>
            <person name="Martin F."/>
            <person name="Spatafora J.W."/>
        </authorList>
    </citation>
    <scope>NUCLEOTIDE SEQUENCE [LARGE SCALE GENOMIC DNA]</scope>
    <source>
        <strain evidence="1 2">OSC145934</strain>
    </source>
</reference>
<keyword evidence="2" id="KW-1185">Reference proteome</keyword>
<comment type="caution">
    <text evidence="1">The sequence shown here is derived from an EMBL/GenBank/DDBJ whole genome shotgun (WGS) entry which is preliminary data.</text>
</comment>
<accession>A0A232M0K2</accession>
<feature type="non-terminal residue" evidence="1">
    <location>
        <position position="1"/>
    </location>
</feature>
<dbReference type="AlphaFoldDB" id="A0A232M0K2"/>